<dbReference type="InterPro" id="IPR006311">
    <property type="entry name" value="TAT_signal"/>
</dbReference>
<dbReference type="Proteomes" id="UP001596139">
    <property type="component" value="Unassembled WGS sequence"/>
</dbReference>
<proteinExistence type="predicted"/>
<name>A0ABW1MF90_9ACTN</name>
<gene>
    <name evidence="2" type="ORF">ACFP4F_05625</name>
</gene>
<reference evidence="3" key="1">
    <citation type="journal article" date="2019" name="Int. J. Syst. Evol. Microbiol.">
        <title>The Global Catalogue of Microorganisms (GCM) 10K type strain sequencing project: providing services to taxonomists for standard genome sequencing and annotation.</title>
        <authorList>
            <consortium name="The Broad Institute Genomics Platform"/>
            <consortium name="The Broad Institute Genome Sequencing Center for Infectious Disease"/>
            <person name="Wu L."/>
            <person name="Ma J."/>
        </authorList>
    </citation>
    <scope>NUCLEOTIDE SEQUENCE [LARGE SCALE GENOMIC DNA]</scope>
    <source>
        <strain evidence="3">CGMCC 1.15180</strain>
    </source>
</reference>
<feature type="signal peptide" evidence="1">
    <location>
        <begin position="1"/>
        <end position="31"/>
    </location>
</feature>
<accession>A0ABW1MF90</accession>
<comment type="caution">
    <text evidence="2">The sequence shown here is derived from an EMBL/GenBank/DDBJ whole genome shotgun (WGS) entry which is preliminary data.</text>
</comment>
<keyword evidence="1" id="KW-0732">Signal</keyword>
<sequence length="208" mass="21731">MRIRSVCRRTALTAAAVALAATAAGTTAAVAAPAATTPPRFLAPGELPPHASSPWYASKVTPGLPDPEPFCLDGGVVPGGDGTYHRSYWTEYDTGAEQVSVVTAGEDSARRLAAKLREKVAHCAGDWLHDKPGGTASWKDYGTVTAADGGRVYGIHTSIPDSEPGVHLFGVGRSGRTVTVVRWGEMGNLDQAPVPAFKATLRQALNKL</sequence>
<dbReference type="EMBL" id="JBHSPX010000002">
    <property type="protein sequence ID" value="MFC6062021.1"/>
    <property type="molecule type" value="Genomic_DNA"/>
</dbReference>
<keyword evidence="3" id="KW-1185">Reference proteome</keyword>
<organism evidence="2 3">
    <name type="scientific">Streptomyces ochraceiscleroticus</name>
    <dbReference type="NCBI Taxonomy" id="47761"/>
    <lineage>
        <taxon>Bacteria</taxon>
        <taxon>Bacillati</taxon>
        <taxon>Actinomycetota</taxon>
        <taxon>Actinomycetes</taxon>
        <taxon>Kitasatosporales</taxon>
        <taxon>Streptomycetaceae</taxon>
        <taxon>Streptomyces</taxon>
    </lineage>
</organism>
<evidence type="ECO:0000313" key="3">
    <source>
        <dbReference type="Proteomes" id="UP001596139"/>
    </source>
</evidence>
<evidence type="ECO:0000256" key="1">
    <source>
        <dbReference type="SAM" id="SignalP"/>
    </source>
</evidence>
<evidence type="ECO:0008006" key="4">
    <source>
        <dbReference type="Google" id="ProtNLM"/>
    </source>
</evidence>
<dbReference type="PROSITE" id="PS51318">
    <property type="entry name" value="TAT"/>
    <property type="match status" value="1"/>
</dbReference>
<dbReference type="RefSeq" id="WP_031054964.1">
    <property type="nucleotide sequence ID" value="NZ_JBHSPX010000002.1"/>
</dbReference>
<feature type="chain" id="PRO_5045575814" description="Serine/threonine protein kinase" evidence="1">
    <location>
        <begin position="32"/>
        <end position="208"/>
    </location>
</feature>
<evidence type="ECO:0000313" key="2">
    <source>
        <dbReference type="EMBL" id="MFC6062021.1"/>
    </source>
</evidence>
<protein>
    <recommendedName>
        <fullName evidence="4">Serine/threonine protein kinase</fullName>
    </recommendedName>
</protein>